<dbReference type="OrthoDB" id="2108802at2759"/>
<proteinExistence type="predicted"/>
<dbReference type="Proteomes" id="UP000285146">
    <property type="component" value="Unassembled WGS sequence"/>
</dbReference>
<dbReference type="Pfam" id="PF03537">
    <property type="entry name" value="Glyco_hydro_114"/>
    <property type="match status" value="1"/>
</dbReference>
<evidence type="ECO:0000259" key="4">
    <source>
        <dbReference type="Pfam" id="PF03537"/>
    </source>
</evidence>
<dbReference type="GO" id="GO:0004557">
    <property type="term" value="F:alpha-galactosidase activity"/>
    <property type="evidence" value="ECO:0007669"/>
    <property type="project" value="UniProtKB-EC"/>
</dbReference>
<accession>A0A423VUW2</accession>
<dbReference type="InterPro" id="IPR004352">
    <property type="entry name" value="GH114_TIM-barrel"/>
</dbReference>
<evidence type="ECO:0000256" key="1">
    <source>
        <dbReference type="ARBA" id="ARBA00001255"/>
    </source>
</evidence>
<dbReference type="InterPro" id="IPR017853">
    <property type="entry name" value="GH"/>
</dbReference>
<dbReference type="PANTHER" id="PTHR35273">
    <property type="entry name" value="ALPHA-1,4 POLYGALACTOSAMINIDASE, PUTATIVE (AFU_ORTHOLOGUE AFUA_3G07890)-RELATED"/>
    <property type="match status" value="1"/>
</dbReference>
<reference evidence="5 6" key="1">
    <citation type="submission" date="2015-09" db="EMBL/GenBank/DDBJ databases">
        <title>Host preference determinants of Valsa canker pathogens revealed by comparative genomics.</title>
        <authorList>
            <person name="Yin Z."/>
            <person name="Huang L."/>
        </authorList>
    </citation>
    <scope>NUCLEOTIDE SEQUENCE [LARGE SCALE GENOMIC DNA]</scope>
    <source>
        <strain evidence="5 6">SXYLt</strain>
    </source>
</reference>
<protein>
    <recommendedName>
        <fullName evidence="2">alpha-galactosidase</fullName>
        <ecNumber evidence="2">3.2.1.22</ecNumber>
    </recommendedName>
</protein>
<dbReference type="EC" id="3.2.1.22" evidence="2"/>
<dbReference type="Gene3D" id="3.20.20.70">
    <property type="entry name" value="Aldolase class I"/>
    <property type="match status" value="1"/>
</dbReference>
<feature type="region of interest" description="Disordered" evidence="3">
    <location>
        <begin position="346"/>
        <end position="370"/>
    </location>
</feature>
<dbReference type="STRING" id="1230097.A0A423VUW2"/>
<comment type="caution">
    <text evidence="5">The sequence shown here is derived from an EMBL/GenBank/DDBJ whole genome shotgun (WGS) entry which is preliminary data.</text>
</comment>
<feature type="compositionally biased region" description="Basic and acidic residues" evidence="3">
    <location>
        <begin position="346"/>
        <end position="363"/>
    </location>
</feature>
<evidence type="ECO:0000313" key="6">
    <source>
        <dbReference type="Proteomes" id="UP000285146"/>
    </source>
</evidence>
<gene>
    <name evidence="5" type="ORF">VPNG_09327</name>
</gene>
<feature type="domain" description="Glycoside-hydrolase family GH114 TIM-barrel" evidence="4">
    <location>
        <begin position="151"/>
        <end position="391"/>
    </location>
</feature>
<comment type="catalytic activity">
    <reaction evidence="1">
        <text>Hydrolysis of terminal, non-reducing alpha-D-galactose residues in alpha-D-galactosides, including galactose oligosaccharides, galactomannans and galactolipids.</text>
        <dbReference type="EC" id="3.2.1.22"/>
    </reaction>
</comment>
<dbReference type="InterPro" id="IPR013785">
    <property type="entry name" value="Aldolase_TIM"/>
</dbReference>
<organism evidence="5 6">
    <name type="scientific">Cytospora leucostoma</name>
    <dbReference type="NCBI Taxonomy" id="1230097"/>
    <lineage>
        <taxon>Eukaryota</taxon>
        <taxon>Fungi</taxon>
        <taxon>Dikarya</taxon>
        <taxon>Ascomycota</taxon>
        <taxon>Pezizomycotina</taxon>
        <taxon>Sordariomycetes</taxon>
        <taxon>Sordariomycetidae</taxon>
        <taxon>Diaporthales</taxon>
        <taxon>Cytosporaceae</taxon>
        <taxon>Cytospora</taxon>
    </lineage>
</organism>
<keyword evidence="6" id="KW-1185">Reference proteome</keyword>
<dbReference type="InParanoid" id="A0A423VUW2"/>
<sequence length="395" mass="44399">MPLEACNFRCEASVVKVHGEPEYVVEFWPLASPEPHTQGGNTWGEHYPLLFYLAKRAAPDPTRGDSHVVQELLNSLPDPNSSVSGGWLFEYRPGYSRADHPVKSRRWSYRSAHRITVPSGQQKVEDCTSSASTDLAIKQQDDPWQPPPGTTWNYVLHHPVKLDHTIEQSQVWIVDLFDTPATSVAELHRRGRKVIAYLSAGTREDWRPDAPLFPPSDLGRPLDGDGWAGERWARTGSPAVRAVMRARLDLAAAKGFDGVDPDNVDGYDNESGLGLTRDGAVDYVLWLAREARARGLSVGLKNAGDIVPRVVDHVQFCVNEQAVQYGDEEQFLPFVRQGKAVFHVEYPKGEDPDSERQNNEKEVKGRKRDKCMRGRQHGFSTIIKNVRLDQWVQMS</sequence>
<dbReference type="EMBL" id="LKEB01000074">
    <property type="protein sequence ID" value="ROV94852.1"/>
    <property type="molecule type" value="Genomic_DNA"/>
</dbReference>
<evidence type="ECO:0000256" key="3">
    <source>
        <dbReference type="SAM" id="MobiDB-lite"/>
    </source>
</evidence>
<evidence type="ECO:0000256" key="2">
    <source>
        <dbReference type="ARBA" id="ARBA00012755"/>
    </source>
</evidence>
<dbReference type="SUPFAM" id="SSF51445">
    <property type="entry name" value="(Trans)glycosidases"/>
    <property type="match status" value="1"/>
</dbReference>
<evidence type="ECO:0000313" key="5">
    <source>
        <dbReference type="EMBL" id="ROV94852.1"/>
    </source>
</evidence>
<dbReference type="PANTHER" id="PTHR35273:SF2">
    <property type="entry name" value="ALPHA-GALACTOSIDASE"/>
    <property type="match status" value="1"/>
</dbReference>
<name>A0A423VUW2_9PEZI</name>
<dbReference type="AlphaFoldDB" id="A0A423VUW2"/>